<name>A0A2S2DVN2_9BACT</name>
<keyword evidence="1" id="KW-0472">Membrane</keyword>
<dbReference type="EMBL" id="CP029346">
    <property type="protein sequence ID" value="AWL09461.1"/>
    <property type="molecule type" value="Genomic_DNA"/>
</dbReference>
<proteinExistence type="predicted"/>
<feature type="transmembrane region" description="Helical" evidence="1">
    <location>
        <begin position="190"/>
        <end position="208"/>
    </location>
</feature>
<evidence type="ECO:0000259" key="2">
    <source>
        <dbReference type="PROSITE" id="PS51724"/>
    </source>
</evidence>
<keyword evidence="1" id="KW-1133">Transmembrane helix</keyword>
<evidence type="ECO:0000256" key="1">
    <source>
        <dbReference type="SAM" id="Phobius"/>
    </source>
</evidence>
<dbReference type="Proteomes" id="UP000245468">
    <property type="component" value="Chromosome"/>
</dbReference>
<dbReference type="InterPro" id="IPR007730">
    <property type="entry name" value="SPOR-like_dom"/>
</dbReference>
<dbReference type="InterPro" id="IPR041268">
    <property type="entry name" value="HU-CCDC81_bac_2"/>
</dbReference>
<dbReference type="AlphaFoldDB" id="A0A2S2DVN2"/>
<organism evidence="3 4">
    <name type="scientific">Aquirufa nivalisilvae</name>
    <dbReference type="NCBI Taxonomy" id="2516557"/>
    <lineage>
        <taxon>Bacteria</taxon>
        <taxon>Pseudomonadati</taxon>
        <taxon>Bacteroidota</taxon>
        <taxon>Cytophagia</taxon>
        <taxon>Cytophagales</taxon>
        <taxon>Flectobacillaceae</taxon>
        <taxon>Aquirufa</taxon>
    </lineage>
</organism>
<evidence type="ECO:0000313" key="4">
    <source>
        <dbReference type="Proteomes" id="UP000245468"/>
    </source>
</evidence>
<keyword evidence="1" id="KW-0812">Transmembrane</keyword>
<reference evidence="4" key="1">
    <citation type="submission" date="2018-05" db="EMBL/GenBank/DDBJ databases">
        <title>Pseudarcicella sp. HME7025 Genome sequencing and assembly.</title>
        <authorList>
            <person name="Kim H."/>
            <person name="Kang H."/>
            <person name="Joh K."/>
        </authorList>
    </citation>
    <scope>NUCLEOTIDE SEQUENCE [LARGE SCALE GENOMIC DNA]</scope>
    <source>
        <strain evidence="4">HME7025</strain>
    </source>
</reference>
<accession>A0A2S2DVN2</accession>
<dbReference type="InterPro" id="IPR036680">
    <property type="entry name" value="SPOR-like_sf"/>
</dbReference>
<dbReference type="KEGG" id="psez:HME7025_01608"/>
<dbReference type="InterPro" id="IPR040495">
    <property type="entry name" value="HU-CCDC81_bac_1"/>
</dbReference>
<evidence type="ECO:0000313" key="3">
    <source>
        <dbReference type="EMBL" id="AWL09461.1"/>
    </source>
</evidence>
<keyword evidence="4" id="KW-1185">Reference proteome</keyword>
<feature type="domain" description="SPOR" evidence="2">
    <location>
        <begin position="272"/>
        <end position="351"/>
    </location>
</feature>
<dbReference type="GO" id="GO:0042834">
    <property type="term" value="F:peptidoglycan binding"/>
    <property type="evidence" value="ECO:0007669"/>
    <property type="project" value="InterPro"/>
</dbReference>
<sequence length="351" mass="38983">MLIPSNMTINNSIVNLIETLLFEHDCIIIPNFGGFVVNIKDFEFNAAEEMIYPRKRWIAFNERLRSDDGILATAWAKKEGISHKLAFDQINQFSKSLKDALKSEHSIVLDKIGTLSLTAESKISFAPNPNQNFDLSLFGLNPVGLPTLGNIPKPTLIESPIEKSMILHEEISEDTLEEEELLPKRISTKVYVYALLAFLLGGLSAYFLTEPNSRYVNSSLSPFTIKIKKEKSTPISQESKVAITEEKALAADSSIIPSPLVPATEESKTPVNHNTQSVYLVAASFQTQAKAALAVSELKSKGFDQAVILPKAQDEIHFRISIGTEANMEEGYKKAAEIKSLKKLDIWVFKP</sequence>
<dbReference type="Pfam" id="PF18175">
    <property type="entry name" value="HU-CCDC81_bac_2"/>
    <property type="match status" value="1"/>
</dbReference>
<dbReference type="Pfam" id="PF18174">
    <property type="entry name" value="HU-CCDC81_bac_1"/>
    <property type="match status" value="1"/>
</dbReference>
<gene>
    <name evidence="3" type="ORF">HME7025_01608</name>
</gene>
<dbReference type="PROSITE" id="PS51724">
    <property type="entry name" value="SPOR"/>
    <property type="match status" value="1"/>
</dbReference>
<dbReference type="SUPFAM" id="SSF110997">
    <property type="entry name" value="Sporulation related repeat"/>
    <property type="match status" value="1"/>
</dbReference>
<protein>
    <recommendedName>
        <fullName evidence="2">SPOR domain-containing protein</fullName>
    </recommendedName>
</protein>